<organism evidence="2 3">
    <name type="scientific">Candidatus Synechococcus calcipolaris G9</name>
    <dbReference type="NCBI Taxonomy" id="1497997"/>
    <lineage>
        <taxon>Bacteria</taxon>
        <taxon>Bacillati</taxon>
        <taxon>Cyanobacteriota</taxon>
        <taxon>Cyanophyceae</taxon>
        <taxon>Synechococcales</taxon>
        <taxon>Synechococcaceae</taxon>
        <taxon>Synechococcus</taxon>
    </lineage>
</organism>
<dbReference type="RefSeq" id="WP_277865632.1">
    <property type="nucleotide sequence ID" value="NZ_JAKKUT010000001.1"/>
</dbReference>
<protein>
    <recommendedName>
        <fullName evidence="4">Cell division protein FtsL</fullName>
    </recommendedName>
</protein>
<evidence type="ECO:0000256" key="1">
    <source>
        <dbReference type="SAM" id="Phobius"/>
    </source>
</evidence>
<reference evidence="2" key="1">
    <citation type="journal article" date="2022" name="Genome Biol. Evol.">
        <title>A New Gene Family Diagnostic for Intracellular Biomineralization of Amorphous Ca Carbonates by Cyanobacteria.</title>
        <authorList>
            <person name="Benzerara K."/>
            <person name="Duprat E."/>
            <person name="Bitard-Feildel T."/>
            <person name="Caumes G."/>
            <person name="Cassier-Chauvat C."/>
            <person name="Chauvat F."/>
            <person name="Dezi M."/>
            <person name="Diop S.I."/>
            <person name="Gaschignard G."/>
            <person name="Gorgen S."/>
            <person name="Gugger M."/>
            <person name="Lopez-Garcia P."/>
            <person name="Millet M."/>
            <person name="Skouri-Panet F."/>
            <person name="Moreira D."/>
            <person name="Callebaut I."/>
        </authorList>
    </citation>
    <scope>NUCLEOTIDE SEQUENCE</scope>
    <source>
        <strain evidence="2">G9</strain>
    </source>
</reference>
<sequence>MVAVAPAKYPPQVYSPPSAPLRKTKPSHLTEIRPLSSSDTPLWLKSLGVLKWGTGLGSVAILASLLPLYGWSALCQYQWGQSYRQLEQLKQQERELLAAQQSQRYQVAEQIERQPQGLVRQGPQQVVFIPEKPATLGASATVTLAQVAPAPKRAVSY</sequence>
<evidence type="ECO:0000313" key="3">
    <source>
        <dbReference type="Proteomes" id="UP001154265"/>
    </source>
</evidence>
<keyword evidence="3" id="KW-1185">Reference proteome</keyword>
<gene>
    <name evidence="2" type="ORF">L3556_02025</name>
</gene>
<feature type="transmembrane region" description="Helical" evidence="1">
    <location>
        <begin position="52"/>
        <end position="74"/>
    </location>
</feature>
<dbReference type="Proteomes" id="UP001154265">
    <property type="component" value="Unassembled WGS sequence"/>
</dbReference>
<keyword evidence="1" id="KW-0812">Transmembrane</keyword>
<reference evidence="2" key="2">
    <citation type="submission" date="2022-01" db="EMBL/GenBank/DDBJ databases">
        <authorList>
            <person name="Zivanovic Y."/>
            <person name="Moreira D."/>
            <person name="Lopez-Garcia P."/>
        </authorList>
    </citation>
    <scope>NUCLEOTIDE SEQUENCE</scope>
    <source>
        <strain evidence="2">G9</strain>
    </source>
</reference>
<name>A0ABT6EV71_9SYNE</name>
<proteinExistence type="predicted"/>
<evidence type="ECO:0000313" key="2">
    <source>
        <dbReference type="EMBL" id="MDG2989717.1"/>
    </source>
</evidence>
<keyword evidence="1" id="KW-1133">Transmembrane helix</keyword>
<dbReference type="EMBL" id="JAKKUT010000001">
    <property type="protein sequence ID" value="MDG2989717.1"/>
    <property type="molecule type" value="Genomic_DNA"/>
</dbReference>
<comment type="caution">
    <text evidence="2">The sequence shown here is derived from an EMBL/GenBank/DDBJ whole genome shotgun (WGS) entry which is preliminary data.</text>
</comment>
<keyword evidence="1" id="KW-0472">Membrane</keyword>
<evidence type="ECO:0008006" key="4">
    <source>
        <dbReference type="Google" id="ProtNLM"/>
    </source>
</evidence>
<accession>A0ABT6EV71</accession>